<dbReference type="PANTHER" id="PTHR24183:SF1">
    <property type="entry name" value="FIBRONECTIN TYPE 3 AND ANKYRIN REPEAT DOMAINS PROTEIN 1"/>
    <property type="match status" value="1"/>
</dbReference>
<keyword evidence="1" id="KW-0040">ANK repeat</keyword>
<dbReference type="Proteomes" id="UP001497623">
    <property type="component" value="Unassembled WGS sequence"/>
</dbReference>
<keyword evidence="6" id="KW-1185">Reference proteome</keyword>
<sequence>MGVLTTVRAVLLFWTIIAVAKEDKYIGQQVFEASRRGDLAKVKQLAGESCEGVNWQDSTKWTPLGMATEYNSTDVVIFLLGCNVEPNIKATHVGNDEDGWTPLILASYKGYIDIVKELLQHGADPSMKTSAGKTASDYARDGGYTNITKFIDDYPTIQLIEHITGNVTAELQKQLTEIITAKTHGNFLLVHVVFLAAVVIVLLITIVVGLVYVKHQLRHMQQSSQRHAVIFNNDQNKQDVHIYEN</sequence>
<feature type="signal peptide" evidence="3">
    <location>
        <begin position="1"/>
        <end position="20"/>
    </location>
</feature>
<proteinExistence type="predicted"/>
<dbReference type="SMART" id="SM00248">
    <property type="entry name" value="ANK"/>
    <property type="match status" value="2"/>
</dbReference>
<dbReference type="Pfam" id="PF12796">
    <property type="entry name" value="Ank_2"/>
    <property type="match status" value="1"/>
</dbReference>
<comment type="caution">
    <text evidence="4">The sequence shown here is derived from an EMBL/GenBank/DDBJ whole genome shotgun (WGS) entry which is preliminary data.</text>
</comment>
<evidence type="ECO:0000256" key="2">
    <source>
        <dbReference type="SAM" id="Phobius"/>
    </source>
</evidence>
<name>A0AAV2S3H8_MEGNR</name>
<feature type="chain" id="PRO_5044714379" description="Ankyrin repeat domain-containing protein" evidence="3">
    <location>
        <begin position="21"/>
        <end position="245"/>
    </location>
</feature>
<dbReference type="EMBL" id="CAXKWB010038655">
    <property type="protein sequence ID" value="CAL4152083.1"/>
    <property type="molecule type" value="Genomic_DNA"/>
</dbReference>
<accession>A0AAV2S3H8</accession>
<dbReference type="PROSITE" id="PS50297">
    <property type="entry name" value="ANK_REP_REGION"/>
    <property type="match status" value="1"/>
</dbReference>
<dbReference type="AlphaFoldDB" id="A0AAV2S3H8"/>
<keyword evidence="2" id="KW-0472">Membrane</keyword>
<dbReference type="EMBL" id="CAXKWB010038655">
    <property type="protein sequence ID" value="CAL4152081.1"/>
    <property type="molecule type" value="Genomic_DNA"/>
</dbReference>
<evidence type="ECO:0000313" key="5">
    <source>
        <dbReference type="EMBL" id="CAL4152083.1"/>
    </source>
</evidence>
<gene>
    <name evidence="4" type="ORF">MNOR_LOCUS30889</name>
    <name evidence="5" type="ORF">MNOR_LOCUS30890</name>
</gene>
<feature type="transmembrane region" description="Helical" evidence="2">
    <location>
        <begin position="188"/>
        <end position="213"/>
    </location>
</feature>
<dbReference type="InterPro" id="IPR036770">
    <property type="entry name" value="Ankyrin_rpt-contain_sf"/>
</dbReference>
<dbReference type="InterPro" id="IPR002110">
    <property type="entry name" value="Ankyrin_rpt"/>
</dbReference>
<dbReference type="Gene3D" id="1.25.40.20">
    <property type="entry name" value="Ankyrin repeat-containing domain"/>
    <property type="match status" value="1"/>
</dbReference>
<evidence type="ECO:0000313" key="4">
    <source>
        <dbReference type="EMBL" id="CAL4152081.1"/>
    </source>
</evidence>
<dbReference type="PANTHER" id="PTHR24183">
    <property type="entry name" value="FIBRONECTIN TYPE 3 AND ANKYRIN REPEAT DOMAINS PROTEIN 1"/>
    <property type="match status" value="1"/>
</dbReference>
<organism evidence="4 6">
    <name type="scientific">Meganyctiphanes norvegica</name>
    <name type="common">Northern krill</name>
    <name type="synonym">Thysanopoda norvegica</name>
    <dbReference type="NCBI Taxonomy" id="48144"/>
    <lineage>
        <taxon>Eukaryota</taxon>
        <taxon>Metazoa</taxon>
        <taxon>Ecdysozoa</taxon>
        <taxon>Arthropoda</taxon>
        <taxon>Crustacea</taxon>
        <taxon>Multicrustacea</taxon>
        <taxon>Malacostraca</taxon>
        <taxon>Eumalacostraca</taxon>
        <taxon>Eucarida</taxon>
        <taxon>Euphausiacea</taxon>
        <taxon>Euphausiidae</taxon>
        <taxon>Meganyctiphanes</taxon>
    </lineage>
</organism>
<dbReference type="GO" id="GO:0042981">
    <property type="term" value="P:regulation of apoptotic process"/>
    <property type="evidence" value="ECO:0007669"/>
    <property type="project" value="TreeGrafter"/>
</dbReference>
<protein>
    <recommendedName>
        <fullName evidence="7">Ankyrin repeat domain-containing protein</fullName>
    </recommendedName>
</protein>
<evidence type="ECO:0000256" key="3">
    <source>
        <dbReference type="SAM" id="SignalP"/>
    </source>
</evidence>
<dbReference type="GO" id="GO:0005634">
    <property type="term" value="C:nucleus"/>
    <property type="evidence" value="ECO:0007669"/>
    <property type="project" value="TreeGrafter"/>
</dbReference>
<dbReference type="PROSITE" id="PS50088">
    <property type="entry name" value="ANK_REPEAT"/>
    <property type="match status" value="1"/>
</dbReference>
<evidence type="ECO:0000256" key="1">
    <source>
        <dbReference type="PROSITE-ProRule" id="PRU00023"/>
    </source>
</evidence>
<evidence type="ECO:0000313" key="6">
    <source>
        <dbReference type="Proteomes" id="UP001497623"/>
    </source>
</evidence>
<evidence type="ECO:0008006" key="7">
    <source>
        <dbReference type="Google" id="ProtNLM"/>
    </source>
</evidence>
<feature type="repeat" description="ANK" evidence="1">
    <location>
        <begin position="98"/>
        <end position="130"/>
    </location>
</feature>
<keyword evidence="2" id="KW-0812">Transmembrane</keyword>
<keyword evidence="2" id="KW-1133">Transmembrane helix</keyword>
<reference evidence="4 6" key="1">
    <citation type="submission" date="2024-05" db="EMBL/GenBank/DDBJ databases">
        <authorList>
            <person name="Wallberg A."/>
        </authorList>
    </citation>
    <scope>NUCLEOTIDE SEQUENCE [LARGE SCALE GENOMIC DNA]</scope>
</reference>
<keyword evidence="3" id="KW-0732">Signal</keyword>
<dbReference type="SUPFAM" id="SSF48403">
    <property type="entry name" value="Ankyrin repeat"/>
    <property type="match status" value="1"/>
</dbReference>